<reference evidence="3" key="2">
    <citation type="submission" date="2011-04" db="EMBL/GenBank/DDBJ databases">
        <title>The complete genome of chromosome of Treponema succinifaciens DSM 2489.</title>
        <authorList>
            <person name="Lucas S."/>
            <person name="Copeland A."/>
            <person name="Lapidus A."/>
            <person name="Bruce D."/>
            <person name="Goodwin L."/>
            <person name="Pitluck S."/>
            <person name="Peters L."/>
            <person name="Kyrpides N."/>
            <person name="Mavromatis K."/>
            <person name="Ivanova N."/>
            <person name="Ovchinnikova G."/>
            <person name="Teshima H."/>
            <person name="Detter J.C."/>
            <person name="Tapia R."/>
            <person name="Han C."/>
            <person name="Land M."/>
            <person name="Hauser L."/>
            <person name="Markowitz V."/>
            <person name="Cheng J.-F."/>
            <person name="Hugenholtz P."/>
            <person name="Woyke T."/>
            <person name="Wu D."/>
            <person name="Gronow S."/>
            <person name="Wellnitz S."/>
            <person name="Brambilla E."/>
            <person name="Klenk H.-P."/>
            <person name="Eisen J.A."/>
        </authorList>
    </citation>
    <scope>NUCLEOTIDE SEQUENCE [LARGE SCALE GENOMIC DNA]</scope>
    <source>
        <strain evidence="3">ATCC 33096 / DSM 2489 / 6091</strain>
    </source>
</reference>
<dbReference type="Gene3D" id="1.25.40.10">
    <property type="entry name" value="Tetratricopeptide repeat domain"/>
    <property type="match status" value="1"/>
</dbReference>
<dbReference type="KEGG" id="tsu:Tresu_1804"/>
<dbReference type="Proteomes" id="UP000006852">
    <property type="component" value="Chromosome"/>
</dbReference>
<dbReference type="EMBL" id="CP002631">
    <property type="protein sequence ID" value="AEB14695.1"/>
    <property type="molecule type" value="Genomic_DNA"/>
</dbReference>
<proteinExistence type="predicted"/>
<dbReference type="AlphaFoldDB" id="F2NVW8"/>
<dbReference type="SUPFAM" id="SSF48452">
    <property type="entry name" value="TPR-like"/>
    <property type="match status" value="1"/>
</dbReference>
<keyword evidence="1" id="KW-0472">Membrane</keyword>
<keyword evidence="3" id="KW-1185">Reference proteome</keyword>
<dbReference type="GeneID" id="302998945"/>
<dbReference type="Pfam" id="PF13432">
    <property type="entry name" value="TPR_16"/>
    <property type="match status" value="2"/>
</dbReference>
<organism evidence="2 3">
    <name type="scientific">Treponema succinifaciens (strain ATCC 33096 / DSM 2489 / 6091)</name>
    <dbReference type="NCBI Taxonomy" id="869209"/>
    <lineage>
        <taxon>Bacteria</taxon>
        <taxon>Pseudomonadati</taxon>
        <taxon>Spirochaetota</taxon>
        <taxon>Spirochaetia</taxon>
        <taxon>Spirochaetales</taxon>
        <taxon>Treponemataceae</taxon>
        <taxon>Treponema</taxon>
    </lineage>
</organism>
<dbReference type="InterPro" id="IPR011990">
    <property type="entry name" value="TPR-like_helical_dom_sf"/>
</dbReference>
<name>F2NVW8_TRES6</name>
<dbReference type="STRING" id="869209.Tresu_1804"/>
<reference evidence="2 3" key="1">
    <citation type="journal article" date="2011" name="Stand. Genomic Sci.">
        <title>Complete genome sequence of Treponema succinifaciens type strain (6091).</title>
        <authorList>
            <person name="Han C."/>
            <person name="Gronow S."/>
            <person name="Teshima H."/>
            <person name="Lapidus A."/>
            <person name="Nolan M."/>
            <person name="Lucas S."/>
            <person name="Hammon N."/>
            <person name="Deshpande S."/>
            <person name="Cheng J.F."/>
            <person name="Zeytun A."/>
            <person name="Tapia R."/>
            <person name="Goodwin L."/>
            <person name="Pitluck S."/>
            <person name="Liolios K."/>
            <person name="Pagani I."/>
            <person name="Ivanova N."/>
            <person name="Mavromatis K."/>
            <person name="Mikhailova N."/>
            <person name="Huntemann M."/>
            <person name="Pati A."/>
            <person name="Chen A."/>
            <person name="Palaniappan K."/>
            <person name="Land M."/>
            <person name="Hauser L."/>
            <person name="Brambilla E.M."/>
            <person name="Rohde M."/>
            <person name="Goker M."/>
            <person name="Woyke T."/>
            <person name="Bristow J."/>
            <person name="Eisen J.A."/>
            <person name="Markowitz V."/>
            <person name="Hugenholtz P."/>
            <person name="Kyrpides N.C."/>
            <person name="Klenk H.P."/>
            <person name="Detter J.C."/>
        </authorList>
    </citation>
    <scope>NUCLEOTIDE SEQUENCE [LARGE SCALE GENOMIC DNA]</scope>
    <source>
        <strain evidence="3">ATCC 33096 / DSM 2489 / 6091</strain>
    </source>
</reference>
<evidence type="ECO:0000256" key="1">
    <source>
        <dbReference type="SAM" id="Phobius"/>
    </source>
</evidence>
<feature type="transmembrane region" description="Helical" evidence="1">
    <location>
        <begin position="23"/>
        <end position="44"/>
    </location>
</feature>
<accession>F2NVW8</accession>
<protein>
    <submittedName>
        <fullName evidence="2">TPR domain-containing protein</fullName>
    </submittedName>
</protein>
<dbReference type="RefSeq" id="WP_013701976.1">
    <property type="nucleotide sequence ID" value="NC_015385.1"/>
</dbReference>
<evidence type="ECO:0000313" key="3">
    <source>
        <dbReference type="Proteomes" id="UP000006852"/>
    </source>
</evidence>
<keyword evidence="1" id="KW-1133">Transmembrane helix</keyword>
<evidence type="ECO:0000313" key="2">
    <source>
        <dbReference type="EMBL" id="AEB14695.1"/>
    </source>
</evidence>
<keyword evidence="1" id="KW-0812">Transmembrane</keyword>
<dbReference type="eggNOG" id="COG1729">
    <property type="taxonomic scope" value="Bacteria"/>
</dbReference>
<dbReference type="HOGENOM" id="CLU_105450_0_0_12"/>
<dbReference type="OrthoDB" id="359271at2"/>
<sequence length="224" mass="24424">MSKGKKATANVKIEDFIIRNRKIFVCGVAVLVAAAVVVCVVFAISDSNKKKDLAAIDSIEYSYVSKSGGIEEDAISSRQAKAEEALAPYLSKKNVAGVRANMLYADIAFAKKDFTKALDCYLKAANASKKAYTYAECMYNAAVCAEELSKNDDAVAYYKAAADDKDFYLASHALFNAARVLELSGNYSNAAELYQKTVDSYSGYEWANLSESRLIDLRAKGKID</sequence>
<gene>
    <name evidence="2" type="ordered locus">Tresu_1804</name>
</gene>